<dbReference type="FunFam" id="3.40.630.50:FF:000001">
    <property type="entry name" value="D-aminoacyl-tRNA deacylase"/>
    <property type="match status" value="1"/>
</dbReference>
<organism evidence="5 6">
    <name type="scientific">Gossypium stocksii</name>
    <dbReference type="NCBI Taxonomy" id="47602"/>
    <lineage>
        <taxon>Eukaryota</taxon>
        <taxon>Viridiplantae</taxon>
        <taxon>Streptophyta</taxon>
        <taxon>Embryophyta</taxon>
        <taxon>Tracheophyta</taxon>
        <taxon>Spermatophyta</taxon>
        <taxon>Magnoliopsida</taxon>
        <taxon>eudicotyledons</taxon>
        <taxon>Gunneridae</taxon>
        <taxon>Pentapetalae</taxon>
        <taxon>rosids</taxon>
        <taxon>malvids</taxon>
        <taxon>Malvales</taxon>
        <taxon>Malvaceae</taxon>
        <taxon>Malvoideae</taxon>
        <taxon>Gossypium</taxon>
    </lineage>
</organism>
<keyword evidence="1" id="KW-0479">Metal-binding</keyword>
<dbReference type="EMBL" id="JAIQCV010000005">
    <property type="protein sequence ID" value="KAH1097816.1"/>
    <property type="molecule type" value="Genomic_DNA"/>
</dbReference>
<evidence type="ECO:0000256" key="1">
    <source>
        <dbReference type="ARBA" id="ARBA00022723"/>
    </source>
</evidence>
<keyword evidence="2" id="KW-0378">Hydrolase</keyword>
<evidence type="ECO:0008006" key="7">
    <source>
        <dbReference type="Google" id="ProtNLM"/>
    </source>
</evidence>
<protein>
    <recommendedName>
        <fullName evidence="7">D-aminoacyl-tRNA deacylase</fullName>
    </recommendedName>
</protein>
<dbReference type="GO" id="GO:0051499">
    <property type="term" value="F:D-aminoacyl-tRNA deacylase activity"/>
    <property type="evidence" value="ECO:0007669"/>
    <property type="project" value="InterPro"/>
</dbReference>
<reference evidence="5 6" key="1">
    <citation type="journal article" date="2021" name="Plant Biotechnol. J.">
        <title>Multi-omics assisted identification of the key and species-specific regulatory components of drought-tolerant mechanisms in Gossypium stocksii.</title>
        <authorList>
            <person name="Yu D."/>
            <person name="Ke L."/>
            <person name="Zhang D."/>
            <person name="Wu Y."/>
            <person name="Sun Y."/>
            <person name="Mei J."/>
            <person name="Sun J."/>
            <person name="Sun Y."/>
        </authorList>
    </citation>
    <scope>NUCLEOTIDE SEQUENCE [LARGE SCALE GENOMIC DNA]</scope>
    <source>
        <strain evidence="6">cv. E1</strain>
        <tissue evidence="5">Leaf</tissue>
    </source>
</reference>
<dbReference type="Pfam" id="PF04414">
    <property type="entry name" value="tRNA_deacylase"/>
    <property type="match status" value="1"/>
</dbReference>
<dbReference type="GO" id="GO:0046872">
    <property type="term" value="F:metal ion binding"/>
    <property type="evidence" value="ECO:0007669"/>
    <property type="project" value="UniProtKB-KW"/>
</dbReference>
<dbReference type="Proteomes" id="UP000828251">
    <property type="component" value="Unassembled WGS sequence"/>
</dbReference>
<proteinExistence type="predicted"/>
<dbReference type="PANTHER" id="PTHR34667:SF1">
    <property type="entry name" value="D-AMINOACYL-TRNA DEACYLASE"/>
    <property type="match status" value="1"/>
</dbReference>
<feature type="region of interest" description="Disordered" evidence="4">
    <location>
        <begin position="529"/>
        <end position="551"/>
    </location>
</feature>
<dbReference type="Gene3D" id="3.40.630.50">
    <property type="entry name" value="AF0625-like"/>
    <property type="match status" value="1"/>
</dbReference>
<dbReference type="SUPFAM" id="SSF142535">
    <property type="entry name" value="AF0625-like"/>
    <property type="match status" value="1"/>
</dbReference>
<dbReference type="InterPro" id="IPR007508">
    <property type="entry name" value="DtdA"/>
</dbReference>
<dbReference type="Gene3D" id="3.40.50.10700">
    <property type="entry name" value="AF0625-like"/>
    <property type="match status" value="1"/>
</dbReference>
<name>A0A9D3VX34_9ROSI</name>
<accession>A0A9D3VX34</accession>
<gene>
    <name evidence="5" type="ORF">J1N35_014737</name>
</gene>
<keyword evidence="3" id="KW-0862">Zinc</keyword>
<evidence type="ECO:0000256" key="4">
    <source>
        <dbReference type="SAM" id="MobiDB-lite"/>
    </source>
</evidence>
<evidence type="ECO:0000313" key="5">
    <source>
        <dbReference type="EMBL" id="KAH1097816.1"/>
    </source>
</evidence>
<dbReference type="OrthoDB" id="1911032at2759"/>
<dbReference type="AlphaFoldDB" id="A0A9D3VX34"/>
<evidence type="ECO:0000256" key="2">
    <source>
        <dbReference type="ARBA" id="ARBA00022801"/>
    </source>
</evidence>
<dbReference type="PANTHER" id="PTHR34667">
    <property type="entry name" value="D-AMINOACYL-TRNA DEACYLASE"/>
    <property type="match status" value="1"/>
</dbReference>
<feature type="compositionally biased region" description="Basic and acidic residues" evidence="4">
    <location>
        <begin position="533"/>
        <end position="551"/>
    </location>
</feature>
<keyword evidence="6" id="KW-1185">Reference proteome</keyword>
<evidence type="ECO:0000256" key="3">
    <source>
        <dbReference type="ARBA" id="ARBA00022833"/>
    </source>
</evidence>
<sequence>MVTIVVATTSDPASINPAYALLAMPGWLPVPAPSLLQQGIESFANRSVRFLQHDKGIVEEDDLDRRWEEATGEAVDEVIFFSKHTAVSNRPALTVHPIGVPHLREGDVPPQGGRPGWAAPPDPRIGPWLRLLKKLAQSHNLVPEFEITLEGTHHGPITTKPTMFLEIGSTDEYWKRQDAAKVIALLVWEGLGLGGGAAVGNWGRENERNKVLFGIGGGHYAPRHMDIVMKEGVWVGHLLSGYSLPMEDPSQSKENGNTDGIGGTWRQSIKVAFEATKSAFPGGEVLAHLDHKSFKGWQKNAITAYLVKIGGSSSTESTEKNHKKGDSEQVLCHSTVGLKSDSKPYSFIDSKPFKNKEKPLDIVGLNAEGFVKDDMNRVMHDIKGNDGDTDPMLYLEKTGDGWPASKLDCSMSVNDFSNGNEKEARDFVPPNSHSLKNMGSFQDSVFYLDKSVMECALPELVVCYKESAYHVVKDICIDEGVPTQDKFLFDSGVDKNDCNFLPSEEDQDSKLLKEKSESDISMQAGSMYPEENQMDKDIDNERDSNKKTISDKCTQDISLSLEENEPKNRIPSQCDTEDLILSRKMMDDTMKMARDDVSKQLFTLGELLSMPEFSTVKPKAMSSNCKSDGIKQLGFQNSKEKEVMVMPPLVSADKESNNSCKETILFASAPVSVAEEMDSGKGEATMFSPATSSSLVNEVSDDGKLTARSIAFGFDSSALTSSKDEGCHNLDHEALETGNTPNLEDIADQPSSNNLQCGNGESSFSAAGLVTGLISYSGPIAYSGSLSHRSDSSTTSTRSFAFPILQSEWNSSPVRMAKADRRHYRKHRGWRQGLLCCRF</sequence>
<evidence type="ECO:0000313" key="6">
    <source>
        <dbReference type="Proteomes" id="UP000828251"/>
    </source>
</evidence>
<comment type="caution">
    <text evidence="5">The sequence shown here is derived from an EMBL/GenBank/DDBJ whole genome shotgun (WGS) entry which is preliminary data.</text>
</comment>